<keyword evidence="1" id="KW-0472">Membrane</keyword>
<gene>
    <name evidence="2" type="ORF">OCBIM_22008698mg</name>
</gene>
<dbReference type="EMBL" id="KQ426738">
    <property type="protein sequence ID" value="KOF67887.1"/>
    <property type="molecule type" value="Genomic_DNA"/>
</dbReference>
<keyword evidence="1" id="KW-0812">Transmembrane</keyword>
<evidence type="ECO:0000256" key="1">
    <source>
        <dbReference type="SAM" id="Phobius"/>
    </source>
</evidence>
<sequence length="64" mass="7354">MSGVTTCTENSLKKLKNIIVVVVVIIIIIIIIIIILQYFQFNKRGVLRKKKNEIKKESKKIKNG</sequence>
<feature type="transmembrane region" description="Helical" evidence="1">
    <location>
        <begin position="18"/>
        <end position="41"/>
    </location>
</feature>
<name>A0A0L8FT81_OCTBM</name>
<evidence type="ECO:0000313" key="2">
    <source>
        <dbReference type="EMBL" id="KOF67887.1"/>
    </source>
</evidence>
<keyword evidence="1" id="KW-1133">Transmembrane helix</keyword>
<organism evidence="2">
    <name type="scientific">Octopus bimaculoides</name>
    <name type="common">California two-spotted octopus</name>
    <dbReference type="NCBI Taxonomy" id="37653"/>
    <lineage>
        <taxon>Eukaryota</taxon>
        <taxon>Metazoa</taxon>
        <taxon>Spiralia</taxon>
        <taxon>Lophotrochozoa</taxon>
        <taxon>Mollusca</taxon>
        <taxon>Cephalopoda</taxon>
        <taxon>Coleoidea</taxon>
        <taxon>Octopodiformes</taxon>
        <taxon>Octopoda</taxon>
        <taxon>Incirrata</taxon>
        <taxon>Octopodidae</taxon>
        <taxon>Octopus</taxon>
    </lineage>
</organism>
<reference evidence="2" key="1">
    <citation type="submission" date="2015-07" db="EMBL/GenBank/DDBJ databases">
        <title>MeaNS - Measles Nucleotide Surveillance Program.</title>
        <authorList>
            <person name="Tran T."/>
            <person name="Druce J."/>
        </authorList>
    </citation>
    <scope>NUCLEOTIDE SEQUENCE</scope>
    <source>
        <strain evidence="2">UCB-OBI-ISO-001</strain>
        <tissue evidence="2">Gonad</tissue>
    </source>
</reference>
<proteinExistence type="predicted"/>
<accession>A0A0L8FT81</accession>
<protein>
    <submittedName>
        <fullName evidence="2">Uncharacterized protein</fullName>
    </submittedName>
</protein>
<dbReference type="AlphaFoldDB" id="A0A0L8FT81"/>